<evidence type="ECO:0000256" key="1">
    <source>
        <dbReference type="SAM" id="MobiDB-lite"/>
    </source>
</evidence>
<gene>
    <name evidence="2" type="ORF">Taro_051604</name>
</gene>
<feature type="compositionally biased region" description="Basic residues" evidence="1">
    <location>
        <begin position="39"/>
        <end position="48"/>
    </location>
</feature>
<sequence>MCLVLQRIQRKTRAKSFLEEGRKSGKKASASRGVEQRRQGKKKEKKRRSFRCALGWSHCALVLEP</sequence>
<protein>
    <submittedName>
        <fullName evidence="2">Uncharacterized protein</fullName>
    </submittedName>
</protein>
<dbReference type="EMBL" id="NMUH01008322">
    <property type="protein sequence ID" value="MQM18610.1"/>
    <property type="molecule type" value="Genomic_DNA"/>
</dbReference>
<name>A0A843XHD2_COLES</name>
<proteinExistence type="predicted"/>
<reference evidence="2" key="1">
    <citation type="submission" date="2017-07" db="EMBL/GenBank/DDBJ databases">
        <title>Taro Niue Genome Assembly and Annotation.</title>
        <authorList>
            <person name="Atibalentja N."/>
            <person name="Keating K."/>
            <person name="Fields C.J."/>
        </authorList>
    </citation>
    <scope>NUCLEOTIDE SEQUENCE</scope>
    <source>
        <strain evidence="2">Niue_2</strain>
        <tissue evidence="2">Leaf</tissue>
    </source>
</reference>
<comment type="caution">
    <text evidence="2">The sequence shown here is derived from an EMBL/GenBank/DDBJ whole genome shotgun (WGS) entry which is preliminary data.</text>
</comment>
<feature type="region of interest" description="Disordered" evidence="1">
    <location>
        <begin position="15"/>
        <end position="48"/>
    </location>
</feature>
<dbReference type="Proteomes" id="UP000652761">
    <property type="component" value="Unassembled WGS sequence"/>
</dbReference>
<evidence type="ECO:0000313" key="2">
    <source>
        <dbReference type="EMBL" id="MQM18610.1"/>
    </source>
</evidence>
<dbReference type="AlphaFoldDB" id="A0A843XHD2"/>
<keyword evidence="3" id="KW-1185">Reference proteome</keyword>
<organism evidence="2 3">
    <name type="scientific">Colocasia esculenta</name>
    <name type="common">Wild taro</name>
    <name type="synonym">Arum esculentum</name>
    <dbReference type="NCBI Taxonomy" id="4460"/>
    <lineage>
        <taxon>Eukaryota</taxon>
        <taxon>Viridiplantae</taxon>
        <taxon>Streptophyta</taxon>
        <taxon>Embryophyta</taxon>
        <taxon>Tracheophyta</taxon>
        <taxon>Spermatophyta</taxon>
        <taxon>Magnoliopsida</taxon>
        <taxon>Liliopsida</taxon>
        <taxon>Araceae</taxon>
        <taxon>Aroideae</taxon>
        <taxon>Colocasieae</taxon>
        <taxon>Colocasia</taxon>
    </lineage>
</organism>
<evidence type="ECO:0000313" key="3">
    <source>
        <dbReference type="Proteomes" id="UP000652761"/>
    </source>
</evidence>
<accession>A0A843XHD2</accession>